<evidence type="ECO:0000313" key="2">
    <source>
        <dbReference type="EMBL" id="MFD2891955.1"/>
    </source>
</evidence>
<accession>A0ABW5YNJ5</accession>
<dbReference type="EMBL" id="JBHUPC010000013">
    <property type="protein sequence ID" value="MFD2891955.1"/>
    <property type="molecule type" value="Genomic_DNA"/>
</dbReference>
<dbReference type="Pfam" id="PF06835">
    <property type="entry name" value="LptC"/>
    <property type="match status" value="1"/>
</dbReference>
<dbReference type="PROSITE" id="PS51257">
    <property type="entry name" value="PROKAR_LIPOPROTEIN"/>
    <property type="match status" value="1"/>
</dbReference>
<gene>
    <name evidence="2" type="primary">lptC</name>
    <name evidence="2" type="ORF">ACFS5J_08030</name>
</gene>
<organism evidence="2 3">
    <name type="scientific">Flavobacterium chuncheonense</name>
    <dbReference type="NCBI Taxonomy" id="2026653"/>
    <lineage>
        <taxon>Bacteria</taxon>
        <taxon>Pseudomonadati</taxon>
        <taxon>Bacteroidota</taxon>
        <taxon>Flavobacteriia</taxon>
        <taxon>Flavobacteriales</taxon>
        <taxon>Flavobacteriaceae</taxon>
        <taxon>Flavobacterium</taxon>
    </lineage>
</organism>
<evidence type="ECO:0000256" key="1">
    <source>
        <dbReference type="SAM" id="Phobius"/>
    </source>
</evidence>
<keyword evidence="1" id="KW-0472">Membrane</keyword>
<name>A0ABW5YNJ5_9FLAO</name>
<sequence length="187" mass="21369">MKSNFKTYLLNMVTIFVVTMFFSCEGNLKDVQKINRSTFMPTGDADTLNLKYTDSGRVKSVLKSPKMLDYSNIEFPFTEFPKGIEVNMYDNNNKITTTITSNYAISYKNTNIIDLQGNVTITSFDGKKMETSQLYFDQKNEWFFTEQHFKYSDSEGGYLEGPGVDFSKDFKIFNMQSGSGEVNTTAN</sequence>
<comment type="caution">
    <text evidence="2">The sequence shown here is derived from an EMBL/GenBank/DDBJ whole genome shotgun (WGS) entry which is preliminary data.</text>
</comment>
<reference evidence="3" key="1">
    <citation type="journal article" date="2019" name="Int. J. Syst. Evol. Microbiol.">
        <title>The Global Catalogue of Microorganisms (GCM) 10K type strain sequencing project: providing services to taxonomists for standard genome sequencing and annotation.</title>
        <authorList>
            <consortium name="The Broad Institute Genomics Platform"/>
            <consortium name="The Broad Institute Genome Sequencing Center for Infectious Disease"/>
            <person name="Wu L."/>
            <person name="Ma J."/>
        </authorList>
    </citation>
    <scope>NUCLEOTIDE SEQUENCE [LARGE SCALE GENOMIC DNA]</scope>
    <source>
        <strain evidence="3">KCTC 22671</strain>
    </source>
</reference>
<dbReference type="Proteomes" id="UP001597534">
    <property type="component" value="Unassembled WGS sequence"/>
</dbReference>
<keyword evidence="3" id="KW-1185">Reference proteome</keyword>
<proteinExistence type="predicted"/>
<keyword evidence="1" id="KW-1133">Transmembrane helix</keyword>
<feature type="transmembrane region" description="Helical" evidence="1">
    <location>
        <begin position="7"/>
        <end position="23"/>
    </location>
</feature>
<dbReference type="Gene3D" id="2.60.450.10">
    <property type="entry name" value="Lipopolysaccharide (LPS) transport protein A like domain"/>
    <property type="match status" value="1"/>
</dbReference>
<protein>
    <submittedName>
        <fullName evidence="2">LPS export ABC transporter periplasmic protein LptC</fullName>
    </submittedName>
</protein>
<dbReference type="InterPro" id="IPR010664">
    <property type="entry name" value="LipoPS_assembly_LptC-rel"/>
</dbReference>
<keyword evidence="1" id="KW-0812">Transmembrane</keyword>
<evidence type="ECO:0000313" key="3">
    <source>
        <dbReference type="Proteomes" id="UP001597534"/>
    </source>
</evidence>
<dbReference type="InterPro" id="IPR026265">
    <property type="entry name" value="LptC"/>
</dbReference>
<dbReference type="NCBIfam" id="TIGR04409">
    <property type="entry name" value="LptC_YrbK"/>
    <property type="match status" value="1"/>
</dbReference>